<dbReference type="PROSITE" id="PS51186">
    <property type="entry name" value="GNAT"/>
    <property type="match status" value="1"/>
</dbReference>
<evidence type="ECO:0000313" key="2">
    <source>
        <dbReference type="EMBL" id="KGO81914.1"/>
    </source>
</evidence>
<name>A0A0A2LPM3_9FLAO</name>
<dbReference type="InterPro" id="IPR051531">
    <property type="entry name" value="N-acetyltransferase"/>
</dbReference>
<dbReference type="InterPro" id="IPR016181">
    <property type="entry name" value="Acyl_CoA_acyltransferase"/>
</dbReference>
<dbReference type="EMBL" id="JRLV01000006">
    <property type="protein sequence ID" value="KGO81914.1"/>
    <property type="molecule type" value="Genomic_DNA"/>
</dbReference>
<dbReference type="RefSeq" id="WP_035132362.1">
    <property type="nucleotide sequence ID" value="NZ_JRLV01000006.1"/>
</dbReference>
<sequence>MLPVKETQRLLFRELELRDSEVMFEMDSDPDVHLYLGNNPVKNIDEVKFVIENLQWQYKTFGMGRMAVVLKETNEFIGWAGFKRERNVNGHEVFCDLGYRFLKKHWGKGYASESAKAFVEHGFTVMKLEKINAYADAVHTASRKVLEKVGLQYIETFELDGVEEVWYEMLNPNTYVEKS</sequence>
<dbReference type="InterPro" id="IPR000182">
    <property type="entry name" value="GNAT_dom"/>
</dbReference>
<dbReference type="Gene3D" id="3.40.630.30">
    <property type="match status" value="1"/>
</dbReference>
<dbReference type="PANTHER" id="PTHR43792:SF16">
    <property type="entry name" value="N-ACETYLTRANSFERASE DOMAIN-CONTAINING PROTEIN"/>
    <property type="match status" value="1"/>
</dbReference>
<dbReference type="PANTHER" id="PTHR43792">
    <property type="entry name" value="GNAT FAMILY, PUTATIVE (AFU_ORTHOLOGUE AFUA_3G00765)-RELATED-RELATED"/>
    <property type="match status" value="1"/>
</dbReference>
<feature type="domain" description="N-acetyltransferase" evidence="1">
    <location>
        <begin position="10"/>
        <end position="172"/>
    </location>
</feature>
<dbReference type="eggNOG" id="COG1670">
    <property type="taxonomic scope" value="Bacteria"/>
</dbReference>
<dbReference type="AlphaFoldDB" id="A0A0A2LPM3"/>
<dbReference type="SUPFAM" id="SSF55729">
    <property type="entry name" value="Acyl-CoA N-acyltransferases (Nat)"/>
    <property type="match status" value="1"/>
</dbReference>
<reference evidence="2 3" key="1">
    <citation type="submission" date="2013-09" db="EMBL/GenBank/DDBJ databases">
        <authorList>
            <person name="Zeng Z."/>
            <person name="Chen C."/>
        </authorList>
    </citation>
    <scope>NUCLEOTIDE SEQUENCE [LARGE SCALE GENOMIC DNA]</scope>
    <source>
        <strain evidence="2 3">F44-8</strain>
    </source>
</reference>
<proteinExistence type="predicted"/>
<accession>A0A0A2LPM3</accession>
<dbReference type="Pfam" id="PF13302">
    <property type="entry name" value="Acetyltransf_3"/>
    <property type="match status" value="1"/>
</dbReference>
<protein>
    <submittedName>
        <fullName evidence="2">GNAT family acetyltransferase</fullName>
    </submittedName>
</protein>
<organism evidence="2 3">
    <name type="scientific">Flavobacterium beibuense F44-8</name>
    <dbReference type="NCBI Taxonomy" id="1406840"/>
    <lineage>
        <taxon>Bacteria</taxon>
        <taxon>Pseudomonadati</taxon>
        <taxon>Bacteroidota</taxon>
        <taxon>Flavobacteriia</taxon>
        <taxon>Flavobacteriales</taxon>
        <taxon>Flavobacteriaceae</taxon>
        <taxon>Flavobacterium</taxon>
    </lineage>
</organism>
<gene>
    <name evidence="2" type="ORF">Q763_06500</name>
</gene>
<keyword evidence="3" id="KW-1185">Reference proteome</keyword>
<comment type="caution">
    <text evidence="2">The sequence shown here is derived from an EMBL/GenBank/DDBJ whole genome shotgun (WGS) entry which is preliminary data.</text>
</comment>
<keyword evidence="2" id="KW-0808">Transferase</keyword>
<evidence type="ECO:0000259" key="1">
    <source>
        <dbReference type="PROSITE" id="PS51186"/>
    </source>
</evidence>
<dbReference type="STRING" id="1406840.Q763_06500"/>
<dbReference type="GO" id="GO:0016747">
    <property type="term" value="F:acyltransferase activity, transferring groups other than amino-acyl groups"/>
    <property type="evidence" value="ECO:0007669"/>
    <property type="project" value="InterPro"/>
</dbReference>
<evidence type="ECO:0000313" key="3">
    <source>
        <dbReference type="Proteomes" id="UP000030129"/>
    </source>
</evidence>
<dbReference type="Proteomes" id="UP000030129">
    <property type="component" value="Unassembled WGS sequence"/>
</dbReference>